<dbReference type="RefSeq" id="WP_345376810.1">
    <property type="nucleotide sequence ID" value="NZ_BAABLM010000009.1"/>
</dbReference>
<evidence type="ECO:0000256" key="6">
    <source>
        <dbReference type="RuleBase" id="RU362030"/>
    </source>
</evidence>
<dbReference type="GO" id="GO:0032259">
    <property type="term" value="P:methylation"/>
    <property type="evidence" value="ECO:0007669"/>
    <property type="project" value="UniProtKB-KW"/>
</dbReference>
<dbReference type="EC" id="2.1.1.-" evidence="6"/>
<dbReference type="InterPro" id="IPR029063">
    <property type="entry name" value="SAM-dependent_MTases_sf"/>
</dbReference>
<proteinExistence type="inferred from homology"/>
<dbReference type="SUPFAM" id="SSF53335">
    <property type="entry name" value="S-adenosyl-L-methionine-dependent methyltransferases"/>
    <property type="match status" value="1"/>
</dbReference>
<accession>A0ABP8W868</accession>
<dbReference type="InterPro" id="IPR007213">
    <property type="entry name" value="Ppm1/Ppm2/Tcmp"/>
</dbReference>
<dbReference type="GO" id="GO:0008168">
    <property type="term" value="F:methyltransferase activity"/>
    <property type="evidence" value="ECO:0007669"/>
    <property type="project" value="UniProtKB-KW"/>
</dbReference>
<reference evidence="8" key="1">
    <citation type="journal article" date="2019" name="Int. J. Syst. Evol. Microbiol.">
        <title>The Global Catalogue of Microorganisms (GCM) 10K type strain sequencing project: providing services to taxonomists for standard genome sequencing and annotation.</title>
        <authorList>
            <consortium name="The Broad Institute Genomics Platform"/>
            <consortium name="The Broad Institute Genome Sequencing Center for Infectious Disease"/>
            <person name="Wu L."/>
            <person name="Ma J."/>
        </authorList>
    </citation>
    <scope>NUCLEOTIDE SEQUENCE [LARGE SCALE GENOMIC DNA]</scope>
    <source>
        <strain evidence="8">JCM 18956</strain>
    </source>
</reference>
<evidence type="ECO:0000256" key="1">
    <source>
        <dbReference type="ARBA" id="ARBA00003907"/>
    </source>
</evidence>
<dbReference type="EMBL" id="BAABLM010000009">
    <property type="protein sequence ID" value="GAA4682963.1"/>
    <property type="molecule type" value="Genomic_DNA"/>
</dbReference>
<evidence type="ECO:0000313" key="8">
    <source>
        <dbReference type="Proteomes" id="UP001501295"/>
    </source>
</evidence>
<keyword evidence="4" id="KW-0808">Transferase</keyword>
<comment type="similarity">
    <text evidence="2 6">Belongs to the UPF0677 family.</text>
</comment>
<keyword evidence="5 6" id="KW-0949">S-adenosyl-L-methionine</keyword>
<dbReference type="NCBIfam" id="TIGR00027">
    <property type="entry name" value="mthyl_TIGR00027"/>
    <property type="match status" value="1"/>
</dbReference>
<dbReference type="Gene3D" id="3.40.50.150">
    <property type="entry name" value="Vaccinia Virus protein VP39"/>
    <property type="match status" value="1"/>
</dbReference>
<comment type="function">
    <text evidence="1 6">Exhibits S-adenosyl-L-methionine-dependent methyltransferase activity.</text>
</comment>
<dbReference type="Pfam" id="PF04072">
    <property type="entry name" value="LCM"/>
    <property type="match status" value="1"/>
</dbReference>
<evidence type="ECO:0000256" key="3">
    <source>
        <dbReference type="ARBA" id="ARBA00022603"/>
    </source>
</evidence>
<dbReference type="Proteomes" id="UP001501295">
    <property type="component" value="Unassembled WGS sequence"/>
</dbReference>
<dbReference type="PANTHER" id="PTHR43619:SF2">
    <property type="entry name" value="S-ADENOSYL-L-METHIONINE-DEPENDENT METHYLTRANSFERASES SUPERFAMILY PROTEIN"/>
    <property type="match status" value="1"/>
</dbReference>
<keyword evidence="8" id="KW-1185">Reference proteome</keyword>
<evidence type="ECO:0000256" key="2">
    <source>
        <dbReference type="ARBA" id="ARBA00008138"/>
    </source>
</evidence>
<gene>
    <name evidence="7" type="ORF">GCM10025780_30730</name>
</gene>
<dbReference type="PANTHER" id="PTHR43619">
    <property type="entry name" value="S-ADENOSYL-L-METHIONINE-DEPENDENT METHYLTRANSFERASE YKTD-RELATED"/>
    <property type="match status" value="1"/>
</dbReference>
<protein>
    <recommendedName>
        <fullName evidence="6">S-adenosyl-L-methionine-dependent methyltransferase</fullName>
        <ecNumber evidence="6">2.1.1.-</ecNumber>
    </recommendedName>
</protein>
<organism evidence="7 8">
    <name type="scientific">Frondihabitans cladoniiphilus</name>
    <dbReference type="NCBI Taxonomy" id="715785"/>
    <lineage>
        <taxon>Bacteria</taxon>
        <taxon>Bacillati</taxon>
        <taxon>Actinomycetota</taxon>
        <taxon>Actinomycetes</taxon>
        <taxon>Micrococcales</taxon>
        <taxon>Microbacteriaceae</taxon>
        <taxon>Frondihabitans</taxon>
    </lineage>
</organism>
<sequence>MTTFDLPDLTTVNETALLVALRRASESTRHDAMFHDVLAETVAALIPDLSMSPAFWQAAHEMEELSGDAVALRTQHFDEQIQRAVRNGVRQVVILGAGLDARSHRLNLNPHTRFFEIDQPAVLNARHALIDAAELTPKYRTRTIAASIPRDDLKEKLRLEGFDRATPTVFVAEGLVFYLSADDLRRLLIDISALSAPGSHLLADYPADRPLHTHDDGAETSVTATFDKDAKSGPWELFESADWLLGCRSLTNLAATYGRALPREIDALRGGARWWYVGATRV</sequence>
<evidence type="ECO:0000313" key="7">
    <source>
        <dbReference type="EMBL" id="GAA4682963.1"/>
    </source>
</evidence>
<keyword evidence="3 6" id="KW-0489">Methyltransferase</keyword>
<evidence type="ECO:0000256" key="5">
    <source>
        <dbReference type="ARBA" id="ARBA00022691"/>
    </source>
</evidence>
<comment type="caution">
    <text evidence="7">The sequence shown here is derived from an EMBL/GenBank/DDBJ whole genome shotgun (WGS) entry which is preliminary data.</text>
</comment>
<name>A0ABP8W868_9MICO</name>
<evidence type="ECO:0000256" key="4">
    <source>
        <dbReference type="ARBA" id="ARBA00022679"/>
    </source>
</evidence>
<dbReference type="InterPro" id="IPR011610">
    <property type="entry name" value="SAM_mthyl_Trfase_ML2640-like"/>
</dbReference>